<dbReference type="InterPro" id="IPR001126">
    <property type="entry name" value="UmuC"/>
</dbReference>
<dbReference type="STRING" id="418702.BJN45_07760"/>
<dbReference type="GO" id="GO:0006281">
    <property type="term" value="P:DNA repair"/>
    <property type="evidence" value="ECO:0007669"/>
    <property type="project" value="InterPro"/>
</dbReference>
<dbReference type="PANTHER" id="PTHR35369">
    <property type="entry name" value="BLR3025 PROTEIN-RELATED"/>
    <property type="match status" value="1"/>
</dbReference>
<dbReference type="RefSeq" id="WP_076093670.1">
    <property type="nucleotide sequence ID" value="NZ_MTHD01000002.1"/>
</dbReference>
<comment type="caution">
    <text evidence="3">The sequence shown here is derived from an EMBL/GenBank/DDBJ whole genome shotgun (WGS) entry which is preliminary data.</text>
</comment>
<reference evidence="3 4" key="1">
    <citation type="submission" date="2016-10" db="EMBL/GenBank/DDBJ databases">
        <title>Alkaliphiles isolated from bioreactors.</title>
        <authorList>
            <person name="Salah Z."/>
            <person name="Rout S.P."/>
            <person name="Humphreys P.N."/>
        </authorList>
    </citation>
    <scope>NUCLEOTIDE SEQUENCE [LARGE SCALE GENOMIC DNA]</scope>
    <source>
        <strain evidence="3 4">ZS02</strain>
    </source>
</reference>
<evidence type="ECO:0000259" key="2">
    <source>
        <dbReference type="Pfam" id="PF00817"/>
    </source>
</evidence>
<accession>A0A1R1I8D9</accession>
<proteinExistence type="predicted"/>
<dbReference type="CDD" id="cd03468">
    <property type="entry name" value="PolY_like"/>
    <property type="match status" value="1"/>
</dbReference>
<dbReference type="InterPro" id="IPR043502">
    <property type="entry name" value="DNA/RNA_pol_sf"/>
</dbReference>
<evidence type="ECO:0000313" key="4">
    <source>
        <dbReference type="Proteomes" id="UP000187526"/>
    </source>
</evidence>
<evidence type="ECO:0000313" key="3">
    <source>
        <dbReference type="EMBL" id="OMG55036.1"/>
    </source>
</evidence>
<dbReference type="SUPFAM" id="SSF56672">
    <property type="entry name" value="DNA/RNA polymerases"/>
    <property type="match status" value="1"/>
</dbReference>
<organism evidence="3 4">
    <name type="scientific">Azonexus hydrophilus</name>
    <dbReference type="NCBI Taxonomy" id="418702"/>
    <lineage>
        <taxon>Bacteria</taxon>
        <taxon>Pseudomonadati</taxon>
        <taxon>Pseudomonadota</taxon>
        <taxon>Betaproteobacteria</taxon>
        <taxon>Rhodocyclales</taxon>
        <taxon>Azonexaceae</taxon>
        <taxon>Azonexus</taxon>
    </lineage>
</organism>
<sequence length="479" mass="51422">MLWLALHFPLLTLEALPLRQSPSAVTARGRILTADPVAAEAGVLPGQKLSTALGLLPGLRVCERDPAREVRALADLACWAGRFTPTVSLAPPAGLLLEIGGCRRLFGGIEAIVAAVLDGCRAQGWSADWAVAPTPLGARWLARAGAACTVETIAALHPALAALPCTVPDWPAEIAARLDSFGLRHLGELIAQPAATLRRRIGNGPVDDLLRARGEIPDPQRAFIFPERFAAGLELPSRVEFAEGLAFAAQRLFAALAGWLQVRQSLLRACTLHLTHDDGSTSALSLRFGEACADEGRFMRLLREHLGRLQLAAPVETLRLTADEVIARPGASAGLFDQAASGEGAAACIERLRARLGDDAVRSLALHADHRPECATRAGDPASIFVENPTLTATFAAPRPLWLLPTPQPLAERADGPHWHGPLQLVTRGERLESGWWDSGETGASGDIRRDYFVARNAQGQWTWIFRDAQGWYVHGVFA</sequence>
<keyword evidence="4" id="KW-1185">Reference proteome</keyword>
<dbReference type="OrthoDB" id="625722at2"/>
<dbReference type="Pfam" id="PF00817">
    <property type="entry name" value="IMS"/>
    <property type="match status" value="1"/>
</dbReference>
<keyword evidence="1" id="KW-0227">DNA damage</keyword>
<gene>
    <name evidence="3" type="ORF">BJN45_07760</name>
</gene>
<dbReference type="PANTHER" id="PTHR35369:SF2">
    <property type="entry name" value="BLR3025 PROTEIN"/>
    <property type="match status" value="1"/>
</dbReference>
<dbReference type="InterPro" id="IPR050356">
    <property type="entry name" value="SulA_CellDiv_inhibitor"/>
</dbReference>
<dbReference type="Proteomes" id="UP000187526">
    <property type="component" value="Unassembled WGS sequence"/>
</dbReference>
<dbReference type="AlphaFoldDB" id="A0A1R1I8D9"/>
<evidence type="ECO:0000256" key="1">
    <source>
        <dbReference type="ARBA" id="ARBA00022763"/>
    </source>
</evidence>
<dbReference type="EMBL" id="MTHD01000002">
    <property type="protein sequence ID" value="OMG55036.1"/>
    <property type="molecule type" value="Genomic_DNA"/>
</dbReference>
<name>A0A1R1I8D9_9RHOO</name>
<feature type="domain" description="UmuC" evidence="2">
    <location>
        <begin position="18"/>
        <end position="139"/>
    </location>
</feature>
<protein>
    <recommendedName>
        <fullName evidence="2">UmuC domain-containing protein</fullName>
    </recommendedName>
</protein>